<comment type="caution">
    <text evidence="1">The sequence shown here is derived from an EMBL/GenBank/DDBJ whole genome shotgun (WGS) entry which is preliminary data.</text>
</comment>
<evidence type="ECO:0000313" key="2">
    <source>
        <dbReference type="Proteomes" id="UP001243846"/>
    </source>
</evidence>
<dbReference type="EMBL" id="JAUFRC010000001">
    <property type="protein sequence ID" value="MDN3711612.1"/>
    <property type="molecule type" value="Genomic_DNA"/>
</dbReference>
<evidence type="ECO:0008006" key="3">
    <source>
        <dbReference type="Google" id="ProtNLM"/>
    </source>
</evidence>
<keyword evidence="2" id="KW-1185">Reference proteome</keyword>
<evidence type="ECO:0000313" key="1">
    <source>
        <dbReference type="EMBL" id="MDN3711612.1"/>
    </source>
</evidence>
<sequence length="190" mass="21799">MLGERDKRYQLRYISELHAGMRVNEEHLAERNFVIVDRFFKNDFVQANLLPASDSLRTIFAPFMFHSTAKCVSGRENAAQIFHAALEGDHAAIKAAIRRKRVTAFERAVNIAKTCNRKHRPLLAEKIVERLKETHPVDYALVTADAMRRSGRSNEARELYLGIIERDKGHKLAKQHLSALNTNCEFDVQK</sequence>
<organism evidence="1 2">
    <name type="scientific">Paracoccus cavernae</name>
    <dbReference type="NCBI Taxonomy" id="1571207"/>
    <lineage>
        <taxon>Bacteria</taxon>
        <taxon>Pseudomonadati</taxon>
        <taxon>Pseudomonadota</taxon>
        <taxon>Alphaproteobacteria</taxon>
        <taxon>Rhodobacterales</taxon>
        <taxon>Paracoccaceae</taxon>
        <taxon>Paracoccus</taxon>
    </lineage>
</organism>
<dbReference type="Proteomes" id="UP001243846">
    <property type="component" value="Unassembled WGS sequence"/>
</dbReference>
<name>A0ABT8D712_9RHOB</name>
<gene>
    <name evidence="1" type="ORF">QWZ10_06865</name>
</gene>
<proteinExistence type="predicted"/>
<protein>
    <recommendedName>
        <fullName evidence="3">Tetratricopeptide repeat protein</fullName>
    </recommendedName>
</protein>
<accession>A0ABT8D712</accession>
<reference evidence="2" key="1">
    <citation type="journal article" date="2019" name="Int. J. Syst. Evol. Microbiol.">
        <title>The Global Catalogue of Microorganisms (GCM) 10K type strain sequencing project: providing services to taxonomists for standard genome sequencing and annotation.</title>
        <authorList>
            <consortium name="The Broad Institute Genomics Platform"/>
            <consortium name="The Broad Institute Genome Sequencing Center for Infectious Disease"/>
            <person name="Wu L."/>
            <person name="Ma J."/>
        </authorList>
    </citation>
    <scope>NUCLEOTIDE SEQUENCE [LARGE SCALE GENOMIC DNA]</scope>
    <source>
        <strain evidence="2">CECT 8482</strain>
    </source>
</reference>